<feature type="transmembrane region" description="Helical" evidence="6">
    <location>
        <begin position="263"/>
        <end position="283"/>
    </location>
</feature>
<evidence type="ECO:0000256" key="5">
    <source>
        <dbReference type="ARBA" id="ARBA00023136"/>
    </source>
</evidence>
<dbReference type="RefSeq" id="WP_141053846.1">
    <property type="nucleotide sequence ID" value="NZ_CP018176.1"/>
</dbReference>
<dbReference type="InterPro" id="IPR052159">
    <property type="entry name" value="Competence_DNA_uptake"/>
</dbReference>
<protein>
    <submittedName>
        <fullName evidence="8">DNA internalization-related competence protein ComEC/Rec2</fullName>
    </submittedName>
</protein>
<dbReference type="SMART" id="SM00849">
    <property type="entry name" value="Lactamase_B"/>
    <property type="match status" value="1"/>
</dbReference>
<feature type="transmembrane region" description="Helical" evidence="6">
    <location>
        <begin position="453"/>
        <end position="474"/>
    </location>
</feature>
<feature type="transmembrane region" description="Helical" evidence="6">
    <location>
        <begin position="350"/>
        <end position="367"/>
    </location>
</feature>
<dbReference type="NCBIfam" id="TIGR00360">
    <property type="entry name" value="ComEC_N-term"/>
    <property type="match status" value="1"/>
</dbReference>
<evidence type="ECO:0000313" key="8">
    <source>
        <dbReference type="EMBL" id="AUJ30018.1"/>
    </source>
</evidence>
<feature type="transmembrane region" description="Helical" evidence="6">
    <location>
        <begin position="428"/>
        <end position="446"/>
    </location>
</feature>
<dbReference type="GO" id="GO:0030420">
    <property type="term" value="P:establishment of competence for transformation"/>
    <property type="evidence" value="ECO:0007669"/>
    <property type="project" value="InterPro"/>
</dbReference>
<dbReference type="InterPro" id="IPR035681">
    <property type="entry name" value="ComA-like_MBL"/>
</dbReference>
<evidence type="ECO:0000313" key="9">
    <source>
        <dbReference type="Proteomes" id="UP000314960"/>
    </source>
</evidence>
<dbReference type="Proteomes" id="UP000314960">
    <property type="component" value="Chromosome"/>
</dbReference>
<dbReference type="InterPro" id="IPR004797">
    <property type="entry name" value="Competence_ComEC/Rec2"/>
</dbReference>
<dbReference type="InterPro" id="IPR004477">
    <property type="entry name" value="ComEC_N"/>
</dbReference>
<organism evidence="8 9">
    <name type="scientific">Liquorilactobacillus hordei</name>
    <dbReference type="NCBI Taxonomy" id="468911"/>
    <lineage>
        <taxon>Bacteria</taxon>
        <taxon>Bacillati</taxon>
        <taxon>Bacillota</taxon>
        <taxon>Bacilli</taxon>
        <taxon>Lactobacillales</taxon>
        <taxon>Lactobacillaceae</taxon>
        <taxon>Liquorilactobacillus</taxon>
    </lineage>
</organism>
<evidence type="ECO:0000256" key="2">
    <source>
        <dbReference type="ARBA" id="ARBA00022475"/>
    </source>
</evidence>
<dbReference type="Pfam" id="PF03772">
    <property type="entry name" value="Competence"/>
    <property type="match status" value="1"/>
</dbReference>
<proteinExistence type="predicted"/>
<dbReference type="AlphaFoldDB" id="A0A3S6QPY8"/>
<feature type="transmembrane region" description="Helical" evidence="6">
    <location>
        <begin position="12"/>
        <end position="30"/>
    </location>
</feature>
<feature type="transmembrane region" description="Helical" evidence="6">
    <location>
        <begin position="36"/>
        <end position="54"/>
    </location>
</feature>
<dbReference type="Pfam" id="PF00753">
    <property type="entry name" value="Lactamase_B"/>
    <property type="match status" value="1"/>
</dbReference>
<sequence>MTALILCFLKFSFNWIVLALLIFLLFRMIALRNIPIFMSWLVFVVLTLCVLFVWQKEMISRSVINETEIKEQHLFLYPDELQVDGDLLKFSAFWLEGKQKVQSFYILKSKNEKRKFLNYEKTTVFSFTGTIKQSDEPTNENQFNYQAFLKTKNIANVVNITRFNELDKEAAKVIWTPTFLAHIHDLRKYLLNFLGHSPQPLAGYSQLLLLGYYDSDFSNPVEIINKLGLLYLFSLSGMHVFYITSVFKWLFAKLYLTDEFCSWFLLIILPLYAILGGLSASLLRSVMMSWIILFVQFFFKTPISGITVESLVLIINLYWCPMTVFSMGAQLSYLLTFILIINRKSGPIRLGLKLTAYSIPIVLWNTYEWNWLTTFLSVAIVPFFEWIIMPAVIIGATAPVLNILCNQVLIIFTKILSFLSSWPLTWNYGKPPLFFVVFWIILLLLLEKNRNSWKIYSCLTVSFILCAVIIKFPLQSQVIYFDIGQGDSTLITEQFNRSITLVDTGGKVIFNNNGKWKKREAKTTGETIIANYLLSKGISKIDNLFLTHQDTDHVGNFPSLAKKIKINRLFVPDGMENIDSFRTRLAKSTIDTNKVYPISTAKVAKIGIFKILHPFTKGVGSNEDSVALNFKLRNTTFVISGDLDQKGEKKVIDLFTTLQVDILKTGHHGSKTSTAREYVDKLRPKFAVISAGRNNHYGHPNKETLKTLDKFGVPYVNTADVGMIKVIPTENHRAIVETFLKGNGEIR</sequence>
<dbReference type="CDD" id="cd07731">
    <property type="entry name" value="ComA-like_MBL-fold"/>
    <property type="match status" value="1"/>
</dbReference>
<gene>
    <name evidence="8" type="ORF">BSQ49_07290</name>
</gene>
<dbReference type="NCBIfam" id="TIGR00361">
    <property type="entry name" value="ComEC_Rec2"/>
    <property type="match status" value="1"/>
</dbReference>
<dbReference type="PANTHER" id="PTHR30619:SF7">
    <property type="entry name" value="BETA-LACTAMASE DOMAIN PROTEIN"/>
    <property type="match status" value="1"/>
</dbReference>
<keyword evidence="3 6" id="KW-0812">Transmembrane</keyword>
<dbReference type="PANTHER" id="PTHR30619">
    <property type="entry name" value="DNA INTERNALIZATION/COMPETENCE PROTEIN COMEC/REC2"/>
    <property type="match status" value="1"/>
</dbReference>
<dbReference type="InterPro" id="IPR001279">
    <property type="entry name" value="Metallo-B-lactamas"/>
</dbReference>
<feature type="transmembrane region" description="Helical" evidence="6">
    <location>
        <begin position="403"/>
        <end position="422"/>
    </location>
</feature>
<dbReference type="GO" id="GO:0005886">
    <property type="term" value="C:plasma membrane"/>
    <property type="evidence" value="ECO:0007669"/>
    <property type="project" value="UniProtKB-SubCell"/>
</dbReference>
<feature type="transmembrane region" description="Helical" evidence="6">
    <location>
        <begin position="324"/>
        <end position="341"/>
    </location>
</feature>
<evidence type="ECO:0000256" key="6">
    <source>
        <dbReference type="SAM" id="Phobius"/>
    </source>
</evidence>
<feature type="domain" description="Metallo-beta-lactamase" evidence="7">
    <location>
        <begin position="485"/>
        <end position="693"/>
    </location>
</feature>
<evidence type="ECO:0000256" key="4">
    <source>
        <dbReference type="ARBA" id="ARBA00022989"/>
    </source>
</evidence>
<keyword evidence="2" id="KW-1003">Cell membrane</keyword>
<name>A0A3S6QPY8_9LACO</name>
<dbReference type="Gene3D" id="3.60.15.10">
    <property type="entry name" value="Ribonuclease Z/Hydroxyacylglutathione hydrolase-like"/>
    <property type="match status" value="1"/>
</dbReference>
<evidence type="ECO:0000256" key="1">
    <source>
        <dbReference type="ARBA" id="ARBA00004651"/>
    </source>
</evidence>
<dbReference type="InterPro" id="IPR036866">
    <property type="entry name" value="RibonucZ/Hydroxyglut_hydro"/>
</dbReference>
<feature type="transmembrane region" description="Helical" evidence="6">
    <location>
        <begin position="229"/>
        <end position="251"/>
    </location>
</feature>
<reference evidence="8 9" key="1">
    <citation type="submission" date="2016-11" db="EMBL/GenBank/DDBJ databases">
        <title>Interaction between Lactobacillus species and yeast in water kefir.</title>
        <authorList>
            <person name="Behr J."/>
            <person name="Xu D."/>
            <person name="Vogel R.F."/>
        </authorList>
    </citation>
    <scope>NUCLEOTIDE SEQUENCE [LARGE SCALE GENOMIC DNA]</scope>
    <source>
        <strain evidence="8 9">TMW 1.1822</strain>
    </source>
</reference>
<keyword evidence="4 6" id="KW-1133">Transmembrane helix</keyword>
<feature type="transmembrane region" description="Helical" evidence="6">
    <location>
        <begin position="373"/>
        <end position="396"/>
    </location>
</feature>
<evidence type="ECO:0000259" key="7">
    <source>
        <dbReference type="SMART" id="SM00849"/>
    </source>
</evidence>
<dbReference type="KEGG" id="lhw:BSQ49_07290"/>
<accession>A0A3S6QPY8</accession>
<comment type="subcellular location">
    <subcellularLocation>
        <location evidence="1">Cell membrane</location>
        <topology evidence="1">Multi-pass membrane protein</topology>
    </subcellularLocation>
</comment>
<dbReference type="SUPFAM" id="SSF56281">
    <property type="entry name" value="Metallo-hydrolase/oxidoreductase"/>
    <property type="match status" value="1"/>
</dbReference>
<evidence type="ECO:0000256" key="3">
    <source>
        <dbReference type="ARBA" id="ARBA00022692"/>
    </source>
</evidence>
<feature type="transmembrane region" description="Helical" evidence="6">
    <location>
        <begin position="290"/>
        <end position="318"/>
    </location>
</feature>
<keyword evidence="5 6" id="KW-0472">Membrane</keyword>
<dbReference type="EMBL" id="CP018176">
    <property type="protein sequence ID" value="AUJ30018.1"/>
    <property type="molecule type" value="Genomic_DNA"/>
</dbReference>